<evidence type="ECO:0000256" key="6">
    <source>
        <dbReference type="ARBA" id="ARBA00023136"/>
    </source>
</evidence>
<comment type="caution">
    <text evidence="7">Lacks conserved residue(s) required for the propagation of feature annotation.</text>
</comment>
<dbReference type="GO" id="GO:0005886">
    <property type="term" value="C:plasma membrane"/>
    <property type="evidence" value="ECO:0007669"/>
    <property type="project" value="UniProtKB-SubCell"/>
</dbReference>
<evidence type="ECO:0000313" key="9">
    <source>
        <dbReference type="Proteomes" id="UP000287447"/>
    </source>
</evidence>
<evidence type="ECO:0000256" key="1">
    <source>
        <dbReference type="ARBA" id="ARBA00004651"/>
    </source>
</evidence>
<dbReference type="RefSeq" id="WP_127765560.1">
    <property type="nucleotide sequence ID" value="NZ_SADE01000002.1"/>
</dbReference>
<feature type="transmembrane region" description="Helical" evidence="7">
    <location>
        <begin position="147"/>
        <end position="170"/>
    </location>
</feature>
<dbReference type="PANTHER" id="PTHR33508:SF1">
    <property type="entry name" value="UPF0056 MEMBRANE PROTEIN YHCE"/>
    <property type="match status" value="1"/>
</dbReference>
<evidence type="ECO:0000256" key="3">
    <source>
        <dbReference type="ARBA" id="ARBA00022475"/>
    </source>
</evidence>
<dbReference type="NCBIfam" id="TIGR00427">
    <property type="entry name" value="NAAT family transporter"/>
    <property type="match status" value="1"/>
</dbReference>
<keyword evidence="3" id="KW-1003">Cell membrane</keyword>
<evidence type="ECO:0000256" key="7">
    <source>
        <dbReference type="RuleBase" id="RU362048"/>
    </source>
</evidence>
<protein>
    <recommendedName>
        <fullName evidence="7">UPF0056 membrane protein</fullName>
    </recommendedName>
</protein>
<keyword evidence="6 7" id="KW-0472">Membrane</keyword>
<dbReference type="EMBL" id="SADE01000002">
    <property type="protein sequence ID" value="RVU36084.1"/>
    <property type="molecule type" value="Genomic_DNA"/>
</dbReference>
<name>A0A3S2VP59_9PROT</name>
<organism evidence="8 9">
    <name type="scientific">Hwanghaeella grinnelliae</name>
    <dbReference type="NCBI Taxonomy" id="2500179"/>
    <lineage>
        <taxon>Bacteria</taxon>
        <taxon>Pseudomonadati</taxon>
        <taxon>Pseudomonadota</taxon>
        <taxon>Alphaproteobacteria</taxon>
        <taxon>Rhodospirillales</taxon>
        <taxon>Rhodospirillaceae</taxon>
        <taxon>Hwanghaeella</taxon>
    </lineage>
</organism>
<comment type="similarity">
    <text evidence="2 7">Belongs to the UPF0056 (MarC) family.</text>
</comment>
<dbReference type="InterPro" id="IPR002771">
    <property type="entry name" value="Multi_antbiot-R_MarC"/>
</dbReference>
<keyword evidence="5 7" id="KW-1133">Transmembrane helix</keyword>
<gene>
    <name evidence="8" type="ORF">EOI86_12690</name>
</gene>
<feature type="transmembrane region" description="Helical" evidence="7">
    <location>
        <begin position="75"/>
        <end position="95"/>
    </location>
</feature>
<accession>A0A3S2VP59</accession>
<feature type="transmembrane region" description="Helical" evidence="7">
    <location>
        <begin position="39"/>
        <end position="63"/>
    </location>
</feature>
<evidence type="ECO:0000256" key="2">
    <source>
        <dbReference type="ARBA" id="ARBA00009784"/>
    </source>
</evidence>
<keyword evidence="4 7" id="KW-0812">Transmembrane</keyword>
<dbReference type="OrthoDB" id="21094at2"/>
<feature type="transmembrane region" description="Helical" evidence="7">
    <location>
        <begin position="182"/>
        <end position="211"/>
    </location>
</feature>
<comment type="subcellular location">
    <subcellularLocation>
        <location evidence="1 7">Cell membrane</location>
        <topology evidence="1 7">Multi-pass membrane protein</topology>
    </subcellularLocation>
</comment>
<evidence type="ECO:0000256" key="5">
    <source>
        <dbReference type="ARBA" id="ARBA00022989"/>
    </source>
</evidence>
<reference evidence="9" key="1">
    <citation type="submission" date="2019-01" db="EMBL/GenBank/DDBJ databases">
        <title>Gri0909 isolated from a small marine red alga.</title>
        <authorList>
            <person name="Kim J."/>
            <person name="Jeong S.E."/>
            <person name="Jeon C.O."/>
        </authorList>
    </citation>
    <scope>NUCLEOTIDE SEQUENCE [LARGE SCALE GENOMIC DNA]</scope>
    <source>
        <strain evidence="9">Gri0909</strain>
    </source>
</reference>
<sequence length="212" mass="21404">MDPLAFVAFTTFFATIGPVDVAAMYAGLTAGHTPGNARAMAAKGVAIGSGLLLLFAFGGNAALSQLGIGLPALRTAGGILLLLVAINMVFAKSSGGTSTTDDETEEARHKTDLSVFPLATPLIAGPAAMGAAVLLMADAGDDWTRKAIVIGALCANLALAFVLLMVASWIQKLLGVTGLNVISRVVGVLLAALAVQFMFDGIASSALFAAVK</sequence>
<dbReference type="Pfam" id="PF01914">
    <property type="entry name" value="MarC"/>
    <property type="match status" value="1"/>
</dbReference>
<comment type="caution">
    <text evidence="8">The sequence shown here is derived from an EMBL/GenBank/DDBJ whole genome shotgun (WGS) entry which is preliminary data.</text>
</comment>
<dbReference type="PANTHER" id="PTHR33508">
    <property type="entry name" value="UPF0056 MEMBRANE PROTEIN YHCE"/>
    <property type="match status" value="1"/>
</dbReference>
<dbReference type="AlphaFoldDB" id="A0A3S2VP59"/>
<keyword evidence="9" id="KW-1185">Reference proteome</keyword>
<proteinExistence type="inferred from homology"/>
<evidence type="ECO:0000256" key="4">
    <source>
        <dbReference type="ARBA" id="ARBA00022692"/>
    </source>
</evidence>
<evidence type="ECO:0000313" key="8">
    <source>
        <dbReference type="EMBL" id="RVU36084.1"/>
    </source>
</evidence>
<dbReference type="Proteomes" id="UP000287447">
    <property type="component" value="Unassembled WGS sequence"/>
</dbReference>
<feature type="transmembrane region" description="Helical" evidence="7">
    <location>
        <begin position="115"/>
        <end position="135"/>
    </location>
</feature>